<protein>
    <submittedName>
        <fullName evidence="4">DUF1906 domain-containing protein</fullName>
    </submittedName>
</protein>
<evidence type="ECO:0000313" key="3">
    <source>
        <dbReference type="EMBL" id="MDK6696071.1"/>
    </source>
</evidence>
<dbReference type="Pfam" id="PF08924">
    <property type="entry name" value="Rv2525c_GlyHyd-like"/>
    <property type="match status" value="1"/>
</dbReference>
<comment type="caution">
    <text evidence="4">The sequence shown here is derived from an EMBL/GenBank/DDBJ whole genome shotgun (WGS) entry which is preliminary data.</text>
</comment>
<dbReference type="InterPro" id="IPR015020">
    <property type="entry name" value="Rv2525c-like_Glyco_Hydro-like"/>
</dbReference>
<name>A0AAP8IPT9_GARVA</name>
<reference evidence="3 6" key="2">
    <citation type="submission" date="2023-05" db="EMBL/GenBank/DDBJ databases">
        <title>Cataloging the Phylogenetic Diversity of Human Bladder Bacteria.</title>
        <authorList>
            <person name="Du J."/>
        </authorList>
    </citation>
    <scope>NUCLEOTIDE SEQUENCE [LARGE SCALE GENOMIC DNA]</scope>
    <source>
        <strain evidence="3 6">UMB9230</strain>
    </source>
</reference>
<dbReference type="RefSeq" id="WP_019260868.1">
    <property type="nucleotide sequence ID" value="NZ_JABUHJ010000001.1"/>
</dbReference>
<dbReference type="EMBL" id="JASOGJ010000009">
    <property type="protein sequence ID" value="MDK6696071.1"/>
    <property type="molecule type" value="Genomic_DNA"/>
</dbReference>
<keyword evidence="1" id="KW-0472">Membrane</keyword>
<dbReference type="Proteomes" id="UP000234905">
    <property type="component" value="Unassembled WGS sequence"/>
</dbReference>
<evidence type="ECO:0000259" key="2">
    <source>
        <dbReference type="Pfam" id="PF08924"/>
    </source>
</evidence>
<feature type="transmembrane region" description="Helical" evidence="1">
    <location>
        <begin position="700"/>
        <end position="733"/>
    </location>
</feature>
<dbReference type="AlphaFoldDB" id="A0AAP8IPT9"/>
<evidence type="ECO:0000313" key="5">
    <source>
        <dbReference type="Proteomes" id="UP000234905"/>
    </source>
</evidence>
<reference evidence="4 5" key="1">
    <citation type="submission" date="2017-12" db="EMBL/GenBank/DDBJ databases">
        <title>Phylogenetic diversity of female urinary microbiome.</title>
        <authorList>
            <person name="Thomas-White K."/>
            <person name="Wolfe A.J."/>
        </authorList>
    </citation>
    <scope>NUCLEOTIDE SEQUENCE [LARGE SCALE GENOMIC DNA]</scope>
    <source>
        <strain evidence="4 5">UMB0682</strain>
    </source>
</reference>
<accession>A0AAP8IPT9</accession>
<dbReference type="SUPFAM" id="SSF51445">
    <property type="entry name" value="(Trans)glycosidases"/>
    <property type="match status" value="1"/>
</dbReference>
<dbReference type="SUPFAM" id="SSF47090">
    <property type="entry name" value="PGBD-like"/>
    <property type="match status" value="1"/>
</dbReference>
<proteinExistence type="predicted"/>
<dbReference type="InterPro" id="IPR017853">
    <property type="entry name" value="GH"/>
</dbReference>
<evidence type="ECO:0000313" key="4">
    <source>
        <dbReference type="EMBL" id="PKZ59273.1"/>
    </source>
</evidence>
<gene>
    <name evidence="4" type="ORF">CYJ61_06505</name>
    <name evidence="3" type="ORF">QP177_05790</name>
</gene>
<evidence type="ECO:0000256" key="1">
    <source>
        <dbReference type="SAM" id="Phobius"/>
    </source>
</evidence>
<dbReference type="Gene3D" id="3.20.20.80">
    <property type="entry name" value="Glycosidases"/>
    <property type="match status" value="1"/>
</dbReference>
<keyword evidence="1" id="KW-1133">Transmembrane helix</keyword>
<feature type="domain" description="Rv2525c-like glycoside hydrolase-like" evidence="2">
    <location>
        <begin position="309"/>
        <end position="476"/>
    </location>
</feature>
<dbReference type="CDD" id="cd06418">
    <property type="entry name" value="GH25_BacA-like"/>
    <property type="match status" value="1"/>
</dbReference>
<keyword evidence="1" id="KW-0812">Transmembrane</keyword>
<organism evidence="4 5">
    <name type="scientific">Gardnerella vaginalis</name>
    <dbReference type="NCBI Taxonomy" id="2702"/>
    <lineage>
        <taxon>Bacteria</taxon>
        <taxon>Bacillati</taxon>
        <taxon>Actinomycetota</taxon>
        <taxon>Actinomycetes</taxon>
        <taxon>Bifidobacteriales</taxon>
        <taxon>Bifidobacteriaceae</taxon>
        <taxon>Gardnerella</taxon>
    </lineage>
</organism>
<dbReference type="Proteomes" id="UP001240561">
    <property type="component" value="Unassembled WGS sequence"/>
</dbReference>
<evidence type="ECO:0000313" key="6">
    <source>
        <dbReference type="Proteomes" id="UP001240561"/>
    </source>
</evidence>
<sequence>MDQMVLLTQQWLNKTYGDKPGFGSVITDGNTGWDTINGLIRALQIELGITATANNFGAGTTRKFNQRYPHGVKQQSDSDKSQSNVYSIIQGALWCKGYSTGNDITQNFYGGTGNAIKELKNDMGIGGDSTVTIDVMKALLSMQQFVLLKRYGGIDVIRIIQQTINRTYKDYTGIIPCDGLYGREMNTALIQILQSLEGYSPDDATGNFGHGTRGNLKTISRQNASSYGKWVWLAKAVLNCIRYDCLQNENWDDDFAEQLTKFQKDYKLPVSGALDVNTWMSLLTSKGNPDRAAKACDCATVLNAQQAKDLKAAGYQIVGRYLTGYVGKSTSKALTLDEIKNIKNAGLSVFPIYQDGGYYPEYFANPNQGTVDAQVAISAAKRIGIPSGSTIYFAVDFDAYGYQLDSMILPYFKKISLLFNSCENIKKYQVGVYGPRLICSKVSKAGYAKYSFVADMSTGFSGNLGYAIPNNWAFDQFNEFSFQSRPTFALDKDAYSGRDKGIAKFDSVTKMTKGELEKENIKDKVNIARTQFVYDVVEPLHLLNQLTSFGLSYNKEIILSYTELPTISIQTSVEAVTELMTVPNNSYNVSIELNSDGSLSAACENKISKIAKDIRIMKGGDMIQKSIANIAASVKSGDIAFTGKVISPNQVELAIEVMSENLLPTLDDVDEHITVIVKYLITFRDFTIKVPEIPEDVVEIGVAVAGVVAICAFVPVLITGILGFLVTLGLVVAADA</sequence>
<dbReference type="EMBL" id="PKJN01000004">
    <property type="protein sequence ID" value="PKZ59273.1"/>
    <property type="molecule type" value="Genomic_DNA"/>
</dbReference>
<dbReference type="InterPro" id="IPR036365">
    <property type="entry name" value="PGBD-like_sf"/>
</dbReference>